<proteinExistence type="predicted"/>
<keyword evidence="3" id="KW-1185">Reference proteome</keyword>
<dbReference type="InterPro" id="IPR013083">
    <property type="entry name" value="Znf_RING/FYVE/PHD"/>
</dbReference>
<accession>A0A9W8JN33</accession>
<feature type="compositionally biased region" description="Polar residues" evidence="1">
    <location>
        <begin position="73"/>
        <end position="85"/>
    </location>
</feature>
<gene>
    <name evidence="2" type="ORF">NLJ89_g11793</name>
</gene>
<dbReference type="Gene3D" id="3.30.40.10">
    <property type="entry name" value="Zinc/RING finger domain, C3HC4 (zinc finger)"/>
    <property type="match status" value="1"/>
</dbReference>
<feature type="region of interest" description="Disordered" evidence="1">
    <location>
        <begin position="29"/>
        <end position="85"/>
    </location>
</feature>
<name>A0A9W8JN33_9AGAR</name>
<evidence type="ECO:0000313" key="2">
    <source>
        <dbReference type="EMBL" id="KAJ3486655.1"/>
    </source>
</evidence>
<evidence type="ECO:0000313" key="3">
    <source>
        <dbReference type="Proteomes" id="UP001148786"/>
    </source>
</evidence>
<protein>
    <submittedName>
        <fullName evidence="2">Uncharacterized protein</fullName>
    </submittedName>
</protein>
<reference evidence="2" key="1">
    <citation type="submission" date="2022-07" db="EMBL/GenBank/DDBJ databases">
        <title>Genome Sequence of Agrocybe chaxingu.</title>
        <authorList>
            <person name="Buettner E."/>
        </authorList>
    </citation>
    <scope>NUCLEOTIDE SEQUENCE</scope>
    <source>
        <strain evidence="2">MP-N11</strain>
    </source>
</reference>
<dbReference type="SUPFAM" id="SSF57850">
    <property type="entry name" value="RING/U-box"/>
    <property type="match status" value="1"/>
</dbReference>
<evidence type="ECO:0000256" key="1">
    <source>
        <dbReference type="SAM" id="MobiDB-lite"/>
    </source>
</evidence>
<comment type="caution">
    <text evidence="2">The sequence shown here is derived from an EMBL/GenBank/DDBJ whole genome shotgun (WGS) entry which is preliminary data.</text>
</comment>
<dbReference type="AlphaFoldDB" id="A0A9W8JN33"/>
<feature type="compositionally biased region" description="Polar residues" evidence="1">
    <location>
        <begin position="32"/>
        <end position="49"/>
    </location>
</feature>
<dbReference type="OrthoDB" id="3219336at2759"/>
<dbReference type="EMBL" id="JANKHO010003037">
    <property type="protein sequence ID" value="KAJ3486655.1"/>
    <property type="molecule type" value="Genomic_DNA"/>
</dbReference>
<sequence length="239" mass="26607">MVQPPSPSHSPDPEEIRCLERDGFYLIESNKTDPLSQPRQTQSQITGPTLRSKATGAQEVTTRSNNSASSANVQHKSASPAEQSTVPRINVQKYESLLQSLFCPLLQAPARNLLVLVPCGHTFSGEGLQRLFQSSIKEELNSRRHDILAPYRKAGPHKVYEEEQLADFKAFAVNPFRPTYRCPLCKVLIRHPPIVSTSLNGLVKNAVELLSAMNIGVLEEIVEGVGEIKVNWKAYFWFG</sequence>
<organism evidence="2 3">
    <name type="scientific">Agrocybe chaxingu</name>
    <dbReference type="NCBI Taxonomy" id="84603"/>
    <lineage>
        <taxon>Eukaryota</taxon>
        <taxon>Fungi</taxon>
        <taxon>Dikarya</taxon>
        <taxon>Basidiomycota</taxon>
        <taxon>Agaricomycotina</taxon>
        <taxon>Agaricomycetes</taxon>
        <taxon>Agaricomycetidae</taxon>
        <taxon>Agaricales</taxon>
        <taxon>Agaricineae</taxon>
        <taxon>Strophariaceae</taxon>
        <taxon>Agrocybe</taxon>
    </lineage>
</organism>
<dbReference type="Proteomes" id="UP001148786">
    <property type="component" value="Unassembled WGS sequence"/>
</dbReference>